<evidence type="ECO:0000313" key="2">
    <source>
        <dbReference type="EMBL" id="AXH95686.1"/>
    </source>
</evidence>
<dbReference type="PANTHER" id="PTHR48098:SF1">
    <property type="entry name" value="DIACYLGLYCEROL ACYLTRANSFERASE_MYCOLYLTRANSFERASE AG85A"/>
    <property type="match status" value="1"/>
</dbReference>
<keyword evidence="1" id="KW-0812">Transmembrane</keyword>
<dbReference type="InterPro" id="IPR000801">
    <property type="entry name" value="Esterase-like"/>
</dbReference>
<dbReference type="Gene3D" id="3.40.50.1820">
    <property type="entry name" value="alpha/beta hydrolase"/>
    <property type="match status" value="1"/>
</dbReference>
<evidence type="ECO:0000256" key="1">
    <source>
        <dbReference type="SAM" id="Phobius"/>
    </source>
</evidence>
<dbReference type="OrthoDB" id="3723842at2"/>
<name>A0A345NKX8_9MICO</name>
<keyword evidence="1" id="KW-1133">Transmembrane helix</keyword>
<feature type="transmembrane region" description="Helical" evidence="1">
    <location>
        <begin position="44"/>
        <end position="61"/>
    </location>
</feature>
<dbReference type="AlphaFoldDB" id="A0A345NKX8"/>
<dbReference type="EMBL" id="CP031229">
    <property type="protein sequence ID" value="AXH95686.1"/>
    <property type="molecule type" value="Genomic_DNA"/>
</dbReference>
<dbReference type="KEGG" id="orn:DV701_05720"/>
<accession>A0A345NKX8</accession>
<dbReference type="RefSeq" id="WP_114927451.1">
    <property type="nucleotide sequence ID" value="NZ_CP031229.1"/>
</dbReference>
<evidence type="ECO:0000313" key="3">
    <source>
        <dbReference type="Proteomes" id="UP000253790"/>
    </source>
</evidence>
<reference evidence="2 3" key="1">
    <citation type="submission" date="2018-07" db="EMBL/GenBank/DDBJ databases">
        <title>Complete genome sequencing of Ornithinimicrobium sp. AMA3305.</title>
        <authorList>
            <person name="Bae J.-W."/>
        </authorList>
    </citation>
    <scope>NUCLEOTIDE SEQUENCE [LARGE SCALE GENOMIC DNA]</scope>
    <source>
        <strain evidence="2 3">AMA3305</strain>
    </source>
</reference>
<feature type="transmembrane region" description="Helical" evidence="1">
    <location>
        <begin position="104"/>
        <end position="122"/>
    </location>
</feature>
<protein>
    <submittedName>
        <fullName evidence="2">Esterase</fullName>
    </submittedName>
</protein>
<dbReference type="GO" id="GO:0016747">
    <property type="term" value="F:acyltransferase activity, transferring groups other than amino-acyl groups"/>
    <property type="evidence" value="ECO:0007669"/>
    <property type="project" value="TreeGrafter"/>
</dbReference>
<dbReference type="InterPro" id="IPR050583">
    <property type="entry name" value="Mycobacterial_A85_antigen"/>
</dbReference>
<dbReference type="SUPFAM" id="SSF53474">
    <property type="entry name" value="alpha/beta-Hydrolases"/>
    <property type="match status" value="1"/>
</dbReference>
<keyword evidence="1" id="KW-0472">Membrane</keyword>
<dbReference type="Proteomes" id="UP000253790">
    <property type="component" value="Chromosome"/>
</dbReference>
<feature type="transmembrane region" description="Helical" evidence="1">
    <location>
        <begin position="14"/>
        <end position="32"/>
    </location>
</feature>
<organism evidence="2 3">
    <name type="scientific">Ornithinimicrobium avium</name>
    <dbReference type="NCBI Taxonomy" id="2283195"/>
    <lineage>
        <taxon>Bacteria</taxon>
        <taxon>Bacillati</taxon>
        <taxon>Actinomycetota</taxon>
        <taxon>Actinomycetes</taxon>
        <taxon>Micrococcales</taxon>
        <taxon>Ornithinimicrobiaceae</taxon>
        <taxon>Ornithinimicrobium</taxon>
    </lineage>
</organism>
<dbReference type="PANTHER" id="PTHR48098">
    <property type="entry name" value="ENTEROCHELIN ESTERASE-RELATED"/>
    <property type="match status" value="1"/>
</dbReference>
<sequence length="439" mass="46755">MKDLVGSVPLLHPVVGPVALAVLAGVVLLLWWRRTRRLRARTQVVLVLVALALAVGLWWGVDRVWRPVPDEIGVFTWTMIGTLTLVLLQALAGPWRTGRRVRQAAGSVGAAALALLAVMVALNAHFSTYATVGVALRLDLHPVPLEQVDVAPVADPATGSGTTYTWWTAPPDLPAAGTVVRTPIPASDPGFSPREAYVYLPPAYLIRRRPLLPVLVLVAGVPGSPSDWLTGGELTATMDAFAAAHHGLAPVVVVPDDLGGSLTNPLCSDAWKGDVATYLQQDVPAWVTAHLQVDTDHAHWAVGGISNGGTCALQVATRAPRVFPTFLDMSGELHPTLGTPGRTLERGFGGDEAALEVNDPLTLMARQRYPQVAGIVSVGSDDHVYRQDAHQVYEAARAAGMDVQLREHPGGHAWTTWAAALADQLPWLARRQGLIPPPG</sequence>
<feature type="transmembrane region" description="Helical" evidence="1">
    <location>
        <begin position="73"/>
        <end position="92"/>
    </location>
</feature>
<proteinExistence type="predicted"/>
<dbReference type="Pfam" id="PF00756">
    <property type="entry name" value="Esterase"/>
    <property type="match status" value="1"/>
</dbReference>
<keyword evidence="3" id="KW-1185">Reference proteome</keyword>
<gene>
    <name evidence="2" type="ORF">DV701_05720</name>
</gene>
<dbReference type="InterPro" id="IPR029058">
    <property type="entry name" value="AB_hydrolase_fold"/>
</dbReference>